<dbReference type="SUPFAM" id="SSF109854">
    <property type="entry name" value="DinB/YfiT-like putative metalloenzymes"/>
    <property type="match status" value="1"/>
</dbReference>
<dbReference type="PANTHER" id="PTHR37302">
    <property type="entry name" value="SLR1116 PROTEIN"/>
    <property type="match status" value="1"/>
</dbReference>
<name>A0A931PUI4_FIMGI</name>
<keyword evidence="2 3" id="KW-0479">Metal-binding</keyword>
<protein>
    <submittedName>
        <fullName evidence="4">DinB family protein</fullName>
    </submittedName>
</protein>
<dbReference type="Pfam" id="PF05163">
    <property type="entry name" value="DinB"/>
    <property type="match status" value="1"/>
</dbReference>
<gene>
    <name evidence="4" type="ORF">HYR64_05690</name>
</gene>
<dbReference type="InterPro" id="IPR034660">
    <property type="entry name" value="DinB/YfiT-like"/>
</dbReference>
<evidence type="ECO:0000256" key="1">
    <source>
        <dbReference type="ARBA" id="ARBA00008635"/>
    </source>
</evidence>
<comment type="caution">
    <text evidence="4">The sequence shown here is derived from an EMBL/GenBank/DDBJ whole genome shotgun (WGS) entry which is preliminary data.</text>
</comment>
<evidence type="ECO:0000313" key="5">
    <source>
        <dbReference type="Proteomes" id="UP000727962"/>
    </source>
</evidence>
<organism evidence="4 5">
    <name type="scientific">Fimbriimonas ginsengisoli</name>
    <dbReference type="NCBI Taxonomy" id="1005039"/>
    <lineage>
        <taxon>Bacteria</taxon>
        <taxon>Bacillati</taxon>
        <taxon>Armatimonadota</taxon>
        <taxon>Fimbriimonadia</taxon>
        <taxon>Fimbriimonadales</taxon>
        <taxon>Fimbriimonadaceae</taxon>
        <taxon>Fimbriimonas</taxon>
    </lineage>
</organism>
<dbReference type="Proteomes" id="UP000727962">
    <property type="component" value="Unassembled WGS sequence"/>
</dbReference>
<accession>A0A931PUI4</accession>
<dbReference type="AlphaFoldDB" id="A0A931PUI4"/>
<evidence type="ECO:0000256" key="3">
    <source>
        <dbReference type="PIRSR" id="PIRSR607837-1"/>
    </source>
</evidence>
<dbReference type="Gene3D" id="1.20.120.450">
    <property type="entry name" value="dinb family like domain"/>
    <property type="match status" value="1"/>
</dbReference>
<dbReference type="InterPro" id="IPR007837">
    <property type="entry name" value="DinB"/>
</dbReference>
<evidence type="ECO:0000313" key="4">
    <source>
        <dbReference type="EMBL" id="MBI1756582.1"/>
    </source>
</evidence>
<feature type="binding site" evidence="3">
    <location>
        <position position="47"/>
    </location>
    <ligand>
        <name>a divalent metal cation</name>
        <dbReference type="ChEBI" id="CHEBI:60240"/>
    </ligand>
</feature>
<proteinExistence type="inferred from homology"/>
<dbReference type="GO" id="GO:0046872">
    <property type="term" value="F:metal ion binding"/>
    <property type="evidence" value="ECO:0007669"/>
    <property type="project" value="UniProtKB-KW"/>
</dbReference>
<evidence type="ECO:0000256" key="2">
    <source>
        <dbReference type="ARBA" id="ARBA00022723"/>
    </source>
</evidence>
<comment type="similarity">
    <text evidence="1">Belongs to the DinB family.</text>
</comment>
<feature type="binding site" evidence="3">
    <location>
        <position position="130"/>
    </location>
    <ligand>
        <name>a divalent metal cation</name>
        <dbReference type="ChEBI" id="CHEBI:60240"/>
    </ligand>
</feature>
<dbReference type="EMBL" id="JACOSL010000036">
    <property type="protein sequence ID" value="MBI1756582.1"/>
    <property type="molecule type" value="Genomic_DNA"/>
</dbReference>
<sequence length="170" mass="19350">MSKIESYRLWYEHEKDCNQKMLAMLGSVPEAKRKDARFSQAVTLAAHLAACRENWLDRMIAGGKTQVDWWPKKVELGSLAGRYAKMEAKWTDYLAGLGEDGLDVDFEFPLSGGGGYRWSIEGQIVQLVGHAFYHRGQISLLVSQLGGETEDTDYLFWAFGRQPERWKKLG</sequence>
<reference evidence="4" key="1">
    <citation type="submission" date="2020-07" db="EMBL/GenBank/DDBJ databases">
        <title>Huge and variable diversity of episymbiotic CPR bacteria and DPANN archaea in groundwater ecosystems.</title>
        <authorList>
            <person name="He C.Y."/>
            <person name="Keren R."/>
            <person name="Whittaker M."/>
            <person name="Farag I.F."/>
            <person name="Doudna J."/>
            <person name="Cate J.H.D."/>
            <person name="Banfield J.F."/>
        </authorList>
    </citation>
    <scope>NUCLEOTIDE SEQUENCE</scope>
    <source>
        <strain evidence="4">NC_groundwater_17_Pr7_B-0.1um_64_12</strain>
    </source>
</reference>
<feature type="binding site" evidence="3">
    <location>
        <position position="134"/>
    </location>
    <ligand>
        <name>a divalent metal cation</name>
        <dbReference type="ChEBI" id="CHEBI:60240"/>
    </ligand>
</feature>
<dbReference type="PANTHER" id="PTHR37302:SF3">
    <property type="entry name" value="DAMAGE-INDUCIBLE PROTEIN DINB"/>
    <property type="match status" value="1"/>
</dbReference>